<gene>
    <name evidence="1" type="ORF">F3I20_08495</name>
</gene>
<keyword evidence="2" id="KW-1185">Reference proteome</keyword>
<proteinExistence type="predicted"/>
<comment type="caution">
    <text evidence="1">The sequence shown here is derived from an EMBL/GenBank/DDBJ whole genome shotgun (WGS) entry which is preliminary data.</text>
</comment>
<dbReference type="Proteomes" id="UP000324255">
    <property type="component" value="Unassembled WGS sequence"/>
</dbReference>
<evidence type="ECO:0000313" key="1">
    <source>
        <dbReference type="EMBL" id="KAA6125978.1"/>
    </source>
</evidence>
<dbReference type="RefSeq" id="WP_150037495.1">
    <property type="nucleotide sequence ID" value="NZ_VWVM01000005.1"/>
</dbReference>
<accession>A0AB34CKA6</accession>
<evidence type="ECO:0000313" key="2">
    <source>
        <dbReference type="Proteomes" id="UP000324255"/>
    </source>
</evidence>
<sequence>MNNKLDEAFSFYTRHIYDEEKIYLLRLHNLKVAGHVPSVLWELFGAILTGRQGKGAIGADLQGWEVKSSAFRSSYEYQYHLNTGEAKLLEDCEVNHLFCSYSIDYRDLIVKAIHGSELKTPFFEAWLPEYRANYDRTAVSAARRQRFRKAIPYGFVQMYGRTILEVKAGEIYSRNDILLEEFNRLVG</sequence>
<dbReference type="AlphaFoldDB" id="A0AB34CKA6"/>
<reference evidence="1 2" key="1">
    <citation type="submission" date="2019-09" db="EMBL/GenBank/DDBJ databases">
        <title>Genomic diversity of phyloplane-associated Pantoea species in Pakistan cotton crop.</title>
        <authorList>
            <person name="Tufail M.R."/>
            <person name="Cook D.R."/>
        </authorList>
    </citation>
    <scope>NUCLEOTIDE SEQUENCE [LARGE SCALE GENOMIC DNA]</scope>
    <source>
        <strain evidence="1 2">B_8</strain>
    </source>
</reference>
<organism evidence="1 2">
    <name type="scientific">Candidatus Pantoea gossypiicola</name>
    <dbReference type="NCBI Taxonomy" id="2608008"/>
    <lineage>
        <taxon>Bacteria</taxon>
        <taxon>Pseudomonadati</taxon>
        <taxon>Pseudomonadota</taxon>
        <taxon>Gammaproteobacteria</taxon>
        <taxon>Enterobacterales</taxon>
        <taxon>Erwiniaceae</taxon>
        <taxon>Pantoea</taxon>
    </lineage>
</organism>
<name>A0AB34CKA6_9GAMM</name>
<dbReference type="EMBL" id="VWVM01000005">
    <property type="protein sequence ID" value="KAA6125978.1"/>
    <property type="molecule type" value="Genomic_DNA"/>
</dbReference>
<protein>
    <submittedName>
        <fullName evidence="1">Uncharacterized protein</fullName>
    </submittedName>
</protein>